<feature type="region of interest" description="Disordered" evidence="1">
    <location>
        <begin position="1"/>
        <end position="54"/>
    </location>
</feature>
<proteinExistence type="predicted"/>
<feature type="domain" description="DUF7877" evidence="3">
    <location>
        <begin position="59"/>
        <end position="173"/>
    </location>
</feature>
<evidence type="ECO:0000256" key="1">
    <source>
        <dbReference type="SAM" id="MobiDB-lite"/>
    </source>
</evidence>
<dbReference type="Proteomes" id="UP000799302">
    <property type="component" value="Unassembled WGS sequence"/>
</dbReference>
<feature type="region of interest" description="Disordered" evidence="1">
    <location>
        <begin position="523"/>
        <end position="551"/>
    </location>
</feature>
<dbReference type="InterPro" id="IPR057199">
    <property type="entry name" value="DUF7877"/>
</dbReference>
<sequence length="894" mass="97287">MTAATASPPGPPDQSTANVAQKRKLSQADLEPETNGIASKSPTEHESDTPEPALATPELNSLLADILIVLQRHDPKPSILDYTLPEHETSQEPSSKRIRLSDESNTATISAKVSGQHYTSLKALGRDVDTVCDVVLKPIREKQSALVNAPYGRQPQLPADDTKYWASVLAFQKVLGGLIYAAKDSSASNTNGANLKGLTNGIKTETTDVTELPASNQVLTIYAGAQAPRQLFSSFQKPLHVNGEEISESNELDSSVNVTLPLREAALPGFLTVSNIADFSKAAQGSASNKNRKFGERFIPPRQLPTLQVPKPNNRLLTKGNNVSWIPHRDLAKPSSQHRPTYNWASMKQLSGKWLSYNGLDSSKDPNSPEAKRRQRERALSTGASFVPQTEETRLAEEEAKEDALFRSVFSSFAPSVDNSSVVVPDQVRNEIWWAKTGRYRAEKLFIDPLLLGEDDQLDGEADQVEIDEELIEEALKTYEPEVLESGKTEDEEQDEVDKRLQDITELIDTLYSQQKIRLSQLPSTSTPITPVGQRPSLSETIGTPTTPSASEMKTFKDLKTRLAMLILDLPPYVVARVDGDKLNDLAVSTEMIMEADNDRGILEDDTPIPTPKHVAHASHQPTSITPRPTAPNSYGNLPAANQYNRTAQAPIAGRTNSSYYPQQQAQTPRTPAVNYARPGAQTYAAGYPSTGQRAGYGPPSYNASNRQSFNQQPIYPQGQQPIAAARGSQYNSFYNNNAATPGSARTFQQTPTQGYATRPAQQGYSYNQGTPIQQRTASPMQAAAAASPGQYTRPTSGQGSRAQFYTPQGPAPIGPTGYHSTMSNQEQQMLMERQQQRAAQQAVHQQHSRISAMGPTSHLPSANSPAGGNYLTPTRTLSNTPQPAVQTNGAPSA</sequence>
<feature type="region of interest" description="Disordered" evidence="1">
    <location>
        <begin position="358"/>
        <end position="384"/>
    </location>
</feature>
<feature type="region of interest" description="Disordered" evidence="1">
    <location>
        <begin position="684"/>
        <end position="715"/>
    </location>
</feature>
<dbReference type="EMBL" id="MU004238">
    <property type="protein sequence ID" value="KAF2667124.1"/>
    <property type="molecule type" value="Genomic_DNA"/>
</dbReference>
<evidence type="ECO:0000259" key="3">
    <source>
        <dbReference type="Pfam" id="PF25289"/>
    </source>
</evidence>
<dbReference type="OrthoDB" id="5354458at2759"/>
<evidence type="ECO:0000313" key="5">
    <source>
        <dbReference type="Proteomes" id="UP000799302"/>
    </source>
</evidence>
<evidence type="ECO:0000313" key="4">
    <source>
        <dbReference type="EMBL" id="KAF2667124.1"/>
    </source>
</evidence>
<name>A0A6A6U885_9PEZI</name>
<feature type="compositionally biased region" description="Low complexity" evidence="1">
    <location>
        <begin position="826"/>
        <end position="846"/>
    </location>
</feature>
<feature type="compositionally biased region" description="Polar residues" evidence="1">
    <location>
        <begin position="702"/>
        <end position="711"/>
    </location>
</feature>
<feature type="region of interest" description="Disordered" evidence="1">
    <location>
        <begin position="79"/>
        <end position="103"/>
    </location>
</feature>
<dbReference type="InterPro" id="IPR056687">
    <property type="entry name" value="DUF7785"/>
</dbReference>
<protein>
    <submittedName>
        <fullName evidence="4">Uncharacterized protein</fullName>
    </submittedName>
</protein>
<keyword evidence="5" id="KW-1185">Reference proteome</keyword>
<dbReference type="Pfam" id="PF25289">
    <property type="entry name" value="DUF7877"/>
    <property type="match status" value="1"/>
</dbReference>
<accession>A0A6A6U885</accession>
<feature type="region of interest" description="Disordered" evidence="1">
    <location>
        <begin position="737"/>
        <end position="894"/>
    </location>
</feature>
<reference evidence="4" key="1">
    <citation type="journal article" date="2020" name="Stud. Mycol.">
        <title>101 Dothideomycetes genomes: a test case for predicting lifestyles and emergence of pathogens.</title>
        <authorList>
            <person name="Haridas S."/>
            <person name="Albert R."/>
            <person name="Binder M."/>
            <person name="Bloem J."/>
            <person name="Labutti K."/>
            <person name="Salamov A."/>
            <person name="Andreopoulos B."/>
            <person name="Baker S."/>
            <person name="Barry K."/>
            <person name="Bills G."/>
            <person name="Bluhm B."/>
            <person name="Cannon C."/>
            <person name="Castanera R."/>
            <person name="Culley D."/>
            <person name="Daum C."/>
            <person name="Ezra D."/>
            <person name="Gonzalez J."/>
            <person name="Henrissat B."/>
            <person name="Kuo A."/>
            <person name="Liang C."/>
            <person name="Lipzen A."/>
            <person name="Lutzoni F."/>
            <person name="Magnuson J."/>
            <person name="Mondo S."/>
            <person name="Nolan M."/>
            <person name="Ohm R."/>
            <person name="Pangilinan J."/>
            <person name="Park H.-J."/>
            <person name="Ramirez L."/>
            <person name="Alfaro M."/>
            <person name="Sun H."/>
            <person name="Tritt A."/>
            <person name="Yoshinaga Y."/>
            <person name="Zwiers L.-H."/>
            <person name="Turgeon B."/>
            <person name="Goodwin S."/>
            <person name="Spatafora J."/>
            <person name="Crous P."/>
            <person name="Grigoriev I."/>
        </authorList>
    </citation>
    <scope>NUCLEOTIDE SEQUENCE</scope>
    <source>
        <strain evidence="4">CBS 115976</strain>
    </source>
</reference>
<evidence type="ECO:0000259" key="2">
    <source>
        <dbReference type="Pfam" id="PF25009"/>
    </source>
</evidence>
<organism evidence="4 5">
    <name type="scientific">Microthyrium microscopicum</name>
    <dbReference type="NCBI Taxonomy" id="703497"/>
    <lineage>
        <taxon>Eukaryota</taxon>
        <taxon>Fungi</taxon>
        <taxon>Dikarya</taxon>
        <taxon>Ascomycota</taxon>
        <taxon>Pezizomycotina</taxon>
        <taxon>Dothideomycetes</taxon>
        <taxon>Dothideomycetes incertae sedis</taxon>
        <taxon>Microthyriales</taxon>
        <taxon>Microthyriaceae</taxon>
        <taxon>Microthyrium</taxon>
    </lineage>
</organism>
<dbReference type="Pfam" id="PF25009">
    <property type="entry name" value="DUF7785"/>
    <property type="match status" value="1"/>
</dbReference>
<feature type="compositionally biased region" description="Polar residues" evidence="1">
    <location>
        <begin position="737"/>
        <end position="780"/>
    </location>
</feature>
<gene>
    <name evidence="4" type="ORF">BT63DRAFT_427535</name>
</gene>
<feature type="compositionally biased region" description="Polar residues" evidence="1">
    <location>
        <begin position="859"/>
        <end position="894"/>
    </location>
</feature>
<feature type="compositionally biased region" description="Polar residues" evidence="1">
    <location>
        <begin position="790"/>
        <end position="807"/>
    </location>
</feature>
<feature type="compositionally biased region" description="Polar residues" evidence="1">
    <location>
        <begin position="536"/>
        <end position="551"/>
    </location>
</feature>
<dbReference type="AlphaFoldDB" id="A0A6A6U885"/>
<feature type="domain" description="DUF7785" evidence="2">
    <location>
        <begin position="495"/>
        <end position="593"/>
    </location>
</feature>